<dbReference type="STRING" id="80854.MVIS_0998"/>
<dbReference type="EMBL" id="FPLD01000131">
    <property type="protein sequence ID" value="SGZ17727.1"/>
    <property type="molecule type" value="Genomic_DNA"/>
</dbReference>
<dbReference type="EMBL" id="FPLJ01000021">
    <property type="protein sequence ID" value="SGY84747.1"/>
    <property type="molecule type" value="Genomic_DNA"/>
</dbReference>
<gene>
    <name evidence="1" type="ORF">MT2528_0711</name>
    <name evidence="2" type="ORF">NVI5450_4566</name>
</gene>
<keyword evidence="3" id="KW-1185">Reference proteome</keyword>
<evidence type="ECO:0000313" key="3">
    <source>
        <dbReference type="Proteomes" id="UP000182660"/>
    </source>
</evidence>
<protein>
    <submittedName>
        <fullName evidence="2">Uncharacterized protein</fullName>
    </submittedName>
</protein>
<dbReference type="RefSeq" id="WP_045109388.1">
    <property type="nucleotide sequence ID" value="NZ_CAWQZC010000038.1"/>
</dbReference>
<dbReference type="HOGENOM" id="CLU_136846_0_0_6"/>
<sequence>MKKTFVLNHPKIVPARQVESIKSEIRKYIKRERNKVLPKGVDYWDFDCKYGVTEQEAQVIHLSEINKSIDSGDLSKDASFYVEVLVKDGIRVISEDDEDLDYGEE</sequence>
<reference evidence="1 3" key="2">
    <citation type="submission" date="2016-11" db="EMBL/GenBank/DDBJ databases">
        <authorList>
            <person name="Klemetsen T."/>
        </authorList>
    </citation>
    <scope>NUCLEOTIDE SEQUENCE [LARGE SCALE GENOMIC DNA]</scope>
    <source>
        <strain evidence="1">MT 2528</strain>
    </source>
</reference>
<evidence type="ECO:0000313" key="4">
    <source>
        <dbReference type="Proteomes" id="UP000183794"/>
    </source>
</evidence>
<organism evidence="2 4">
    <name type="scientific">Moritella viscosa</name>
    <dbReference type="NCBI Taxonomy" id="80854"/>
    <lineage>
        <taxon>Bacteria</taxon>
        <taxon>Pseudomonadati</taxon>
        <taxon>Pseudomonadota</taxon>
        <taxon>Gammaproteobacteria</taxon>
        <taxon>Alteromonadales</taxon>
        <taxon>Moritellaceae</taxon>
        <taxon>Moritella</taxon>
    </lineage>
</organism>
<dbReference type="GeneID" id="61294429"/>
<dbReference type="AlphaFoldDB" id="A0A090IGN3"/>
<reference evidence="2 4" key="1">
    <citation type="submission" date="2016-11" db="EMBL/GenBank/DDBJ databases">
        <authorList>
            <person name="Jaros S."/>
            <person name="Januszkiewicz K."/>
            <person name="Wedrychowicz H."/>
        </authorList>
    </citation>
    <scope>NUCLEOTIDE SEQUENCE [LARGE SCALE GENOMIC DNA]</scope>
    <source>
        <strain evidence="2">NVI 5450</strain>
    </source>
</reference>
<evidence type="ECO:0000313" key="1">
    <source>
        <dbReference type="EMBL" id="SGY84747.1"/>
    </source>
</evidence>
<proteinExistence type="predicted"/>
<dbReference type="InterPro" id="IPR046170">
    <property type="entry name" value="DUF6172"/>
</dbReference>
<dbReference type="KEGG" id="mvs:MVIS_0998"/>
<dbReference type="Proteomes" id="UP000182660">
    <property type="component" value="Unassembled WGS sequence"/>
</dbReference>
<dbReference type="Proteomes" id="UP000183794">
    <property type="component" value="Unassembled WGS sequence"/>
</dbReference>
<evidence type="ECO:0000313" key="2">
    <source>
        <dbReference type="EMBL" id="SGZ17727.1"/>
    </source>
</evidence>
<dbReference type="PATRIC" id="fig|80854.5.peg.1058"/>
<accession>A0A090IGN3</accession>
<name>A0A090IGN3_9GAMM</name>
<dbReference type="OrthoDB" id="9794656at2"/>
<dbReference type="Pfam" id="PF19669">
    <property type="entry name" value="DUF6172"/>
    <property type="match status" value="1"/>
</dbReference>